<evidence type="ECO:0000313" key="1">
    <source>
        <dbReference type="EMBL" id="CAF4419486.1"/>
    </source>
</evidence>
<protein>
    <submittedName>
        <fullName evidence="1">Uncharacterized protein</fullName>
    </submittedName>
</protein>
<gene>
    <name evidence="1" type="ORF">OKA104_LOCUS52434</name>
</gene>
<dbReference type="GO" id="GO:0051294">
    <property type="term" value="P:establishment of spindle orientation"/>
    <property type="evidence" value="ECO:0007669"/>
    <property type="project" value="TreeGrafter"/>
</dbReference>
<dbReference type="PANTHER" id="PTHR10241:SF29">
    <property type="entry name" value="LETHAL(2) GIANT LARVAE PROTEIN"/>
    <property type="match status" value="1"/>
</dbReference>
<dbReference type="GO" id="GO:0030864">
    <property type="term" value="C:cortical actin cytoskeleton"/>
    <property type="evidence" value="ECO:0007669"/>
    <property type="project" value="TreeGrafter"/>
</dbReference>
<organism evidence="1 2">
    <name type="scientific">Adineta steineri</name>
    <dbReference type="NCBI Taxonomy" id="433720"/>
    <lineage>
        <taxon>Eukaryota</taxon>
        <taxon>Metazoa</taxon>
        <taxon>Spiralia</taxon>
        <taxon>Gnathifera</taxon>
        <taxon>Rotifera</taxon>
        <taxon>Eurotatoria</taxon>
        <taxon>Bdelloidea</taxon>
        <taxon>Adinetida</taxon>
        <taxon>Adinetidae</taxon>
        <taxon>Adineta</taxon>
    </lineage>
</organism>
<dbReference type="GO" id="GO:0045159">
    <property type="term" value="F:myosin II binding"/>
    <property type="evidence" value="ECO:0007669"/>
    <property type="project" value="TreeGrafter"/>
</dbReference>
<sequence>DVQFYKKLVNYAAIQFDDYSDRKWPITGGEIKYSSNNVNDETEPRHLLLTGHEDGSVQFWDITNISMPLIYKLKTSDYFQIEQAPIDETEEETWPPFRKTGLYDPYCDTNLHH</sequence>
<dbReference type="Proteomes" id="UP000663881">
    <property type="component" value="Unassembled WGS sequence"/>
</dbReference>
<comment type="caution">
    <text evidence="1">The sequence shown here is derived from an EMBL/GenBank/DDBJ whole genome shotgun (WGS) entry which is preliminary data.</text>
</comment>
<dbReference type="EMBL" id="CAJOAY010030478">
    <property type="protein sequence ID" value="CAF4419486.1"/>
    <property type="molecule type" value="Genomic_DNA"/>
</dbReference>
<dbReference type="GO" id="GO:0005886">
    <property type="term" value="C:plasma membrane"/>
    <property type="evidence" value="ECO:0007669"/>
    <property type="project" value="TreeGrafter"/>
</dbReference>
<proteinExistence type="predicted"/>
<feature type="non-terminal residue" evidence="1">
    <location>
        <position position="113"/>
    </location>
</feature>
<dbReference type="GO" id="GO:0030866">
    <property type="term" value="P:cortical actin cytoskeleton organization"/>
    <property type="evidence" value="ECO:0007669"/>
    <property type="project" value="TreeGrafter"/>
</dbReference>
<dbReference type="GO" id="GO:0006893">
    <property type="term" value="P:Golgi to plasma membrane transport"/>
    <property type="evidence" value="ECO:0007669"/>
    <property type="project" value="TreeGrafter"/>
</dbReference>
<reference evidence="1" key="1">
    <citation type="submission" date="2021-02" db="EMBL/GenBank/DDBJ databases">
        <authorList>
            <person name="Nowell W R."/>
        </authorList>
    </citation>
    <scope>NUCLEOTIDE SEQUENCE</scope>
</reference>
<dbReference type="GO" id="GO:0005096">
    <property type="term" value="F:GTPase activator activity"/>
    <property type="evidence" value="ECO:0007669"/>
    <property type="project" value="TreeGrafter"/>
</dbReference>
<evidence type="ECO:0000313" key="2">
    <source>
        <dbReference type="Proteomes" id="UP000663881"/>
    </source>
</evidence>
<dbReference type="GO" id="GO:0032878">
    <property type="term" value="P:regulation of establishment or maintenance of cell polarity"/>
    <property type="evidence" value="ECO:0007669"/>
    <property type="project" value="TreeGrafter"/>
</dbReference>
<dbReference type="GO" id="GO:0008593">
    <property type="term" value="P:regulation of Notch signaling pathway"/>
    <property type="evidence" value="ECO:0007669"/>
    <property type="project" value="TreeGrafter"/>
</dbReference>
<dbReference type="PANTHER" id="PTHR10241">
    <property type="entry name" value="LETHAL 2 GIANT LARVAE PROTEIN"/>
    <property type="match status" value="1"/>
</dbReference>
<name>A0A820QA95_9BILA</name>
<accession>A0A820QA95</accession>
<feature type="non-terminal residue" evidence="1">
    <location>
        <position position="1"/>
    </location>
</feature>
<dbReference type="GO" id="GO:0019905">
    <property type="term" value="F:syntaxin binding"/>
    <property type="evidence" value="ECO:0007669"/>
    <property type="project" value="TreeGrafter"/>
</dbReference>
<dbReference type="AlphaFoldDB" id="A0A820QA95"/>